<dbReference type="RefSeq" id="WP_074949622.1">
    <property type="nucleotide sequence ID" value="NZ_FPBV01000002.1"/>
</dbReference>
<proteinExistence type="predicted"/>
<dbReference type="Proteomes" id="UP000183508">
    <property type="component" value="Unassembled WGS sequence"/>
</dbReference>
<dbReference type="eggNOG" id="COG1708">
    <property type="taxonomic scope" value="Bacteria"/>
</dbReference>
<dbReference type="AlphaFoldDB" id="A0A1I7GI67"/>
<reference evidence="2" key="1">
    <citation type="submission" date="2016-10" db="EMBL/GenBank/DDBJ databases">
        <authorList>
            <person name="Varghese N."/>
        </authorList>
    </citation>
    <scope>NUCLEOTIDE SEQUENCE [LARGE SCALE GENOMIC DNA]</scope>
    <source>
        <strain evidence="2">DSM 17980</strain>
    </source>
</reference>
<keyword evidence="1" id="KW-0808">Transferase</keyword>
<gene>
    <name evidence="1" type="ORF">SAMN05421543_102219</name>
</gene>
<organism evidence="1 2">
    <name type="scientific">Alicyclobacillus macrosporangiidus</name>
    <dbReference type="NCBI Taxonomy" id="392015"/>
    <lineage>
        <taxon>Bacteria</taxon>
        <taxon>Bacillati</taxon>
        <taxon>Bacillota</taxon>
        <taxon>Bacilli</taxon>
        <taxon>Bacillales</taxon>
        <taxon>Alicyclobacillaceae</taxon>
        <taxon>Alicyclobacillus</taxon>
    </lineage>
</organism>
<dbReference type="EMBL" id="FPBV01000002">
    <property type="protein sequence ID" value="SFU48108.1"/>
    <property type="molecule type" value="Genomic_DNA"/>
</dbReference>
<evidence type="ECO:0000313" key="2">
    <source>
        <dbReference type="Proteomes" id="UP000183508"/>
    </source>
</evidence>
<sequence>MWDARDDFLDWKPKPFSTADRLTVASEVLARLQARYEDRLAAVALEGSTAKGMDRPESDLELRAIFHGDVPHRWYAFFHHGLFVGISYTSLAAEEAKAREVTYTWPVTGDAVWTARVLYDPVDVYGSLRALTAQALFLTRGPGAGIVTYSYLRQASEHS</sequence>
<evidence type="ECO:0000313" key="1">
    <source>
        <dbReference type="EMBL" id="SFU48108.1"/>
    </source>
</evidence>
<dbReference type="OrthoDB" id="24442at2"/>
<name>A0A1I7GI67_9BACL</name>
<protein>
    <submittedName>
        <fullName evidence="1">Kanamycin nucleotidyltransferase</fullName>
    </submittedName>
</protein>
<dbReference type="STRING" id="392015.SAMN05421543_102219"/>
<dbReference type="Gene3D" id="3.30.460.10">
    <property type="entry name" value="Beta Polymerase, domain 2"/>
    <property type="match status" value="1"/>
</dbReference>
<accession>A0A1I7GI67</accession>
<dbReference type="SUPFAM" id="SSF81301">
    <property type="entry name" value="Nucleotidyltransferase"/>
    <property type="match status" value="1"/>
</dbReference>
<dbReference type="InterPro" id="IPR043519">
    <property type="entry name" value="NT_sf"/>
</dbReference>
<dbReference type="GO" id="GO:0016740">
    <property type="term" value="F:transferase activity"/>
    <property type="evidence" value="ECO:0007669"/>
    <property type="project" value="UniProtKB-KW"/>
</dbReference>
<keyword evidence="2" id="KW-1185">Reference proteome</keyword>